<gene>
    <name evidence="1" type="ORF">PAHAL_3G326900</name>
</gene>
<name>A0A2T8KK58_9POAL</name>
<protein>
    <submittedName>
        <fullName evidence="1">Uncharacterized protein</fullName>
    </submittedName>
</protein>
<dbReference type="AlphaFoldDB" id="A0A2T8KK58"/>
<proteinExistence type="predicted"/>
<evidence type="ECO:0000313" key="1">
    <source>
        <dbReference type="EMBL" id="PVH62575.1"/>
    </source>
</evidence>
<organism evidence="1">
    <name type="scientific">Panicum hallii</name>
    <dbReference type="NCBI Taxonomy" id="206008"/>
    <lineage>
        <taxon>Eukaryota</taxon>
        <taxon>Viridiplantae</taxon>
        <taxon>Streptophyta</taxon>
        <taxon>Embryophyta</taxon>
        <taxon>Tracheophyta</taxon>
        <taxon>Spermatophyta</taxon>
        <taxon>Magnoliopsida</taxon>
        <taxon>Liliopsida</taxon>
        <taxon>Poales</taxon>
        <taxon>Poaceae</taxon>
        <taxon>PACMAD clade</taxon>
        <taxon>Panicoideae</taxon>
        <taxon>Panicodae</taxon>
        <taxon>Paniceae</taxon>
        <taxon>Panicinae</taxon>
        <taxon>Panicum</taxon>
        <taxon>Panicum sect. Panicum</taxon>
    </lineage>
</organism>
<dbReference type="Gramene" id="PVH62575">
    <property type="protein sequence ID" value="PVH62575"/>
    <property type="gene ID" value="PAHAL_3G326900"/>
</dbReference>
<reference evidence="1" key="1">
    <citation type="submission" date="2018-04" db="EMBL/GenBank/DDBJ databases">
        <title>WGS assembly of Panicum hallii.</title>
        <authorList>
            <person name="Lovell J."/>
            <person name="Jenkins J."/>
            <person name="Lowry D."/>
            <person name="Mamidi S."/>
            <person name="Sreedasyam A."/>
            <person name="Weng X."/>
            <person name="Barry K."/>
            <person name="Bonette J."/>
            <person name="Campitelli B."/>
            <person name="Daum C."/>
            <person name="Gordon S."/>
            <person name="Gould B."/>
            <person name="Lipzen A."/>
            <person name="Macqueen A."/>
            <person name="Palacio-Mejia J."/>
            <person name="Plott C."/>
            <person name="Shakirov E."/>
            <person name="Shu S."/>
            <person name="Yoshinaga Y."/>
            <person name="Zane M."/>
            <person name="Rokhsar D."/>
            <person name="Grimwood J."/>
            <person name="Schmutz J."/>
            <person name="Juenger T."/>
        </authorList>
    </citation>
    <scope>NUCLEOTIDE SEQUENCE [LARGE SCALE GENOMIC DNA]</scope>
    <source>
        <strain evidence="1">FIL2</strain>
    </source>
</reference>
<dbReference type="EMBL" id="CM008048">
    <property type="protein sequence ID" value="PVH62575.1"/>
    <property type="molecule type" value="Genomic_DNA"/>
</dbReference>
<sequence length="66" mass="7397">MQRSCWAVPHLTLLPRHQAIAPRTRQFSARHGHRPTPQFVVSVAALPSLPLPHGSLDLAEDGERRK</sequence>
<accession>A0A2T8KK58</accession>
<dbReference type="Proteomes" id="UP000243499">
    <property type="component" value="Chromosome 3"/>
</dbReference>